<feature type="transmembrane region" description="Helical" evidence="6">
    <location>
        <begin position="148"/>
        <end position="166"/>
    </location>
</feature>
<feature type="transmembrane region" description="Helical" evidence="6">
    <location>
        <begin position="450"/>
        <end position="470"/>
    </location>
</feature>
<dbReference type="PANTHER" id="PTHR30250:SF11">
    <property type="entry name" value="O-ANTIGEN TRANSPORTER-RELATED"/>
    <property type="match status" value="1"/>
</dbReference>
<feature type="transmembrane region" description="Helical" evidence="6">
    <location>
        <begin position="424"/>
        <end position="444"/>
    </location>
</feature>
<evidence type="ECO:0000313" key="7">
    <source>
        <dbReference type="EMBL" id="VAV85781.1"/>
    </source>
</evidence>
<protein>
    <submittedName>
        <fullName evidence="7">Uncharacterized protein</fullName>
    </submittedName>
</protein>
<feature type="transmembrane region" description="Helical" evidence="6">
    <location>
        <begin position="172"/>
        <end position="192"/>
    </location>
</feature>
<evidence type="ECO:0000256" key="4">
    <source>
        <dbReference type="ARBA" id="ARBA00022989"/>
    </source>
</evidence>
<evidence type="ECO:0000256" key="6">
    <source>
        <dbReference type="SAM" id="Phobius"/>
    </source>
</evidence>
<dbReference type="Pfam" id="PF01943">
    <property type="entry name" value="Polysacc_synt"/>
    <property type="match status" value="1"/>
</dbReference>
<feature type="transmembrane region" description="Helical" evidence="6">
    <location>
        <begin position="43"/>
        <end position="62"/>
    </location>
</feature>
<keyword evidence="4 6" id="KW-1133">Transmembrane helix</keyword>
<feature type="transmembrane region" description="Helical" evidence="6">
    <location>
        <begin position="12"/>
        <end position="31"/>
    </location>
</feature>
<proteinExistence type="predicted"/>
<feature type="transmembrane region" description="Helical" evidence="6">
    <location>
        <begin position="222"/>
        <end position="238"/>
    </location>
</feature>
<evidence type="ECO:0000256" key="1">
    <source>
        <dbReference type="ARBA" id="ARBA00004651"/>
    </source>
</evidence>
<name>A0A3B0R0J6_9ZZZZ</name>
<keyword evidence="2" id="KW-1003">Cell membrane</keyword>
<feature type="transmembrane region" description="Helical" evidence="6">
    <location>
        <begin position="363"/>
        <end position="383"/>
    </location>
</feature>
<feature type="transmembrane region" description="Helical" evidence="6">
    <location>
        <begin position="83"/>
        <end position="103"/>
    </location>
</feature>
<feature type="transmembrane region" description="Helical" evidence="6">
    <location>
        <begin position="115"/>
        <end position="136"/>
    </location>
</feature>
<feature type="transmembrane region" description="Helical" evidence="6">
    <location>
        <begin position="301"/>
        <end position="326"/>
    </location>
</feature>
<comment type="subcellular location">
    <subcellularLocation>
        <location evidence="1">Cell membrane</location>
        <topology evidence="1">Multi-pass membrane protein</topology>
    </subcellularLocation>
</comment>
<evidence type="ECO:0000256" key="5">
    <source>
        <dbReference type="ARBA" id="ARBA00023136"/>
    </source>
</evidence>
<dbReference type="PANTHER" id="PTHR30250">
    <property type="entry name" value="PST FAMILY PREDICTED COLANIC ACID TRANSPORTER"/>
    <property type="match status" value="1"/>
</dbReference>
<evidence type="ECO:0000256" key="2">
    <source>
        <dbReference type="ARBA" id="ARBA00022475"/>
    </source>
</evidence>
<reference evidence="7" key="1">
    <citation type="submission" date="2018-06" db="EMBL/GenBank/DDBJ databases">
        <authorList>
            <person name="Zhirakovskaya E."/>
        </authorList>
    </citation>
    <scope>NUCLEOTIDE SEQUENCE</scope>
</reference>
<gene>
    <name evidence="7" type="ORF">MNBD_DELTA01-1967</name>
</gene>
<dbReference type="CDD" id="cd13128">
    <property type="entry name" value="MATE_Wzx_like"/>
    <property type="match status" value="1"/>
</dbReference>
<dbReference type="InterPro" id="IPR002797">
    <property type="entry name" value="Polysacc_synth"/>
</dbReference>
<feature type="transmembrane region" description="Helical" evidence="6">
    <location>
        <begin position="258"/>
        <end position="280"/>
    </location>
</feature>
<sequence>MTTVKRIARNATLLLLAQIVGYALGFFYIIYTARYLGAEDFGVLSFALALTAIFAILTDIGLQPLTVREVARDKTLASKYLANLTFTKIILSVITFALIAIVINVMDYPIKTVATVYIVTLSILVTSFTTMIYSIFQAYERMEFQSAGLIINSSIMLVGAIIAIKINLDVRAFAALYLLSSTICLFYSIAIVRINFKEVFIGWLDLQLHIDPAFLRTTIKKAVPFGFGVFFVLMFYWIDSVMLSYIKGDAAVGWYNAPFRIVLVLLLIPQSLIVALYPVMSKFYNTSEDSLTLSFQKSLKYLAMLGLPIGVAITLLAKQIILLTFGQEYINSVAPLQILVWSSVLIFVTMPFGNLLNCQNKQLVVTKVCGLYVPLNIILNLILIPRYSLIGAGIATVLTQLFGSFLLVYWTLKVRSKIYDNKAIIILSKFLVSSLIMGLFILYFQYLSLIIILPLAGLLYFLVLFIIKGIDSGDLTLLKSVIQRT</sequence>
<accession>A0A3B0R0J6</accession>
<feature type="transmembrane region" description="Helical" evidence="6">
    <location>
        <begin position="389"/>
        <end position="412"/>
    </location>
</feature>
<dbReference type="EMBL" id="UOEA01000098">
    <property type="protein sequence ID" value="VAV85781.1"/>
    <property type="molecule type" value="Genomic_DNA"/>
</dbReference>
<dbReference type="InterPro" id="IPR050833">
    <property type="entry name" value="Poly_Biosynth_Transport"/>
</dbReference>
<dbReference type="GO" id="GO:0005886">
    <property type="term" value="C:plasma membrane"/>
    <property type="evidence" value="ECO:0007669"/>
    <property type="project" value="UniProtKB-SubCell"/>
</dbReference>
<keyword evidence="3 6" id="KW-0812">Transmembrane</keyword>
<keyword evidence="5 6" id="KW-0472">Membrane</keyword>
<organism evidence="7">
    <name type="scientific">hydrothermal vent metagenome</name>
    <dbReference type="NCBI Taxonomy" id="652676"/>
    <lineage>
        <taxon>unclassified sequences</taxon>
        <taxon>metagenomes</taxon>
        <taxon>ecological metagenomes</taxon>
    </lineage>
</organism>
<evidence type="ECO:0000256" key="3">
    <source>
        <dbReference type="ARBA" id="ARBA00022692"/>
    </source>
</evidence>
<dbReference type="AlphaFoldDB" id="A0A3B0R0J6"/>
<feature type="transmembrane region" description="Helical" evidence="6">
    <location>
        <begin position="338"/>
        <end position="356"/>
    </location>
</feature>